<feature type="compositionally biased region" description="Basic residues" evidence="1">
    <location>
        <begin position="14"/>
        <end position="23"/>
    </location>
</feature>
<evidence type="ECO:0000313" key="2">
    <source>
        <dbReference type="EMBL" id="CAA9409083.1"/>
    </source>
</evidence>
<proteinExistence type="predicted"/>
<dbReference type="EMBL" id="CADCUP010000181">
    <property type="protein sequence ID" value="CAA9409083.1"/>
    <property type="molecule type" value="Genomic_DNA"/>
</dbReference>
<sequence>GNPAARPAADPHPRLRRALRRLGRAGTGAPQVGQRGDARRRGHGVPHRPAARGGAGVGRRRREPHQARREVRDRADHPGAGDGQHAQARHPPGALPGPDRPHRGQHRRRRPLVAGPHL</sequence>
<feature type="region of interest" description="Disordered" evidence="1">
    <location>
        <begin position="1"/>
        <end position="118"/>
    </location>
</feature>
<dbReference type="AlphaFoldDB" id="A0A6J4P8B6"/>
<gene>
    <name evidence="2" type="ORF">AVDCRST_MAG06-2737</name>
</gene>
<feature type="compositionally biased region" description="Basic and acidic residues" evidence="1">
    <location>
        <begin position="64"/>
        <end position="79"/>
    </location>
</feature>
<evidence type="ECO:0000256" key="1">
    <source>
        <dbReference type="SAM" id="MobiDB-lite"/>
    </source>
</evidence>
<accession>A0A6J4P8B6</accession>
<feature type="non-terminal residue" evidence="2">
    <location>
        <position position="1"/>
    </location>
</feature>
<name>A0A6J4P8B6_9ACTN</name>
<protein>
    <submittedName>
        <fullName evidence="2">Uncharacterized protein</fullName>
    </submittedName>
</protein>
<feature type="non-terminal residue" evidence="2">
    <location>
        <position position="118"/>
    </location>
</feature>
<reference evidence="2" key="1">
    <citation type="submission" date="2020-02" db="EMBL/GenBank/DDBJ databases">
        <authorList>
            <person name="Meier V. D."/>
        </authorList>
    </citation>
    <scope>NUCLEOTIDE SEQUENCE</scope>
    <source>
        <strain evidence="2">AVDCRST_MAG06</strain>
    </source>
</reference>
<feature type="compositionally biased region" description="Basic residues" evidence="1">
    <location>
        <begin position="38"/>
        <end position="50"/>
    </location>
</feature>
<organism evidence="2">
    <name type="scientific">uncultured Nocardioides sp</name>
    <dbReference type="NCBI Taxonomy" id="198441"/>
    <lineage>
        <taxon>Bacteria</taxon>
        <taxon>Bacillati</taxon>
        <taxon>Actinomycetota</taxon>
        <taxon>Actinomycetes</taxon>
        <taxon>Propionibacteriales</taxon>
        <taxon>Nocardioidaceae</taxon>
        <taxon>Nocardioides</taxon>
        <taxon>environmental samples</taxon>
    </lineage>
</organism>